<protein>
    <submittedName>
        <fullName evidence="7">Sigma-70 family RNA polymerase sigma factor</fullName>
    </submittedName>
</protein>
<evidence type="ECO:0000259" key="6">
    <source>
        <dbReference type="Pfam" id="PF08281"/>
    </source>
</evidence>
<dbReference type="EMBL" id="JACYGY010000001">
    <property type="protein sequence ID" value="MBE9462838.1"/>
    <property type="molecule type" value="Genomic_DNA"/>
</dbReference>
<feature type="domain" description="RNA polymerase sigma-70 region 2" evidence="5">
    <location>
        <begin position="24"/>
        <end position="88"/>
    </location>
</feature>
<proteinExistence type="inferred from homology"/>
<dbReference type="PANTHER" id="PTHR43133">
    <property type="entry name" value="RNA POLYMERASE ECF-TYPE SIGMA FACTO"/>
    <property type="match status" value="1"/>
</dbReference>
<dbReference type="RefSeq" id="WP_194121012.1">
    <property type="nucleotide sequence ID" value="NZ_JACYGY010000001.1"/>
</dbReference>
<gene>
    <name evidence="7" type="ORF">IEE83_13205</name>
</gene>
<dbReference type="SUPFAM" id="SSF88659">
    <property type="entry name" value="Sigma3 and sigma4 domains of RNA polymerase sigma factors"/>
    <property type="match status" value="1"/>
</dbReference>
<dbReference type="InterPro" id="IPR013249">
    <property type="entry name" value="RNA_pol_sigma70_r4_t2"/>
</dbReference>
<dbReference type="Pfam" id="PF08281">
    <property type="entry name" value="Sigma70_r4_2"/>
    <property type="match status" value="1"/>
</dbReference>
<dbReference type="InterPro" id="IPR013324">
    <property type="entry name" value="RNA_pol_sigma_r3/r4-like"/>
</dbReference>
<dbReference type="Gene3D" id="1.10.1740.10">
    <property type="match status" value="1"/>
</dbReference>
<name>A0ABR9WBI4_9BACT</name>
<comment type="similarity">
    <text evidence="1">Belongs to the sigma-70 factor family. ECF subfamily.</text>
</comment>
<keyword evidence="3" id="KW-0731">Sigma factor</keyword>
<dbReference type="Proteomes" id="UP000634134">
    <property type="component" value="Unassembled WGS sequence"/>
</dbReference>
<accession>A0ABR9WBI4</accession>
<keyword evidence="8" id="KW-1185">Reference proteome</keyword>
<evidence type="ECO:0000259" key="5">
    <source>
        <dbReference type="Pfam" id="PF04542"/>
    </source>
</evidence>
<reference evidence="8" key="1">
    <citation type="submission" date="2023-07" db="EMBL/GenBank/DDBJ databases">
        <title>Dyadobacter sp. nov 'subterranea' isolated from contaminted grondwater.</title>
        <authorList>
            <person name="Szabo I."/>
            <person name="Al-Omari J."/>
            <person name="Szerdahelyi S.G."/>
            <person name="Rado J."/>
        </authorList>
    </citation>
    <scope>NUCLEOTIDE SEQUENCE [LARGE SCALE GENOMIC DNA]</scope>
    <source>
        <strain evidence="8">UP-52</strain>
    </source>
</reference>
<dbReference type="InterPro" id="IPR013325">
    <property type="entry name" value="RNA_pol_sigma_r2"/>
</dbReference>
<dbReference type="InterPro" id="IPR039425">
    <property type="entry name" value="RNA_pol_sigma-70-like"/>
</dbReference>
<feature type="domain" description="RNA polymerase sigma factor 70 region 4 type 2" evidence="6">
    <location>
        <begin position="123"/>
        <end position="171"/>
    </location>
</feature>
<dbReference type="Gene3D" id="1.10.10.10">
    <property type="entry name" value="Winged helix-like DNA-binding domain superfamily/Winged helix DNA-binding domain"/>
    <property type="match status" value="1"/>
</dbReference>
<evidence type="ECO:0000256" key="3">
    <source>
        <dbReference type="ARBA" id="ARBA00023082"/>
    </source>
</evidence>
<dbReference type="SUPFAM" id="SSF88946">
    <property type="entry name" value="Sigma2 domain of RNA polymerase sigma factors"/>
    <property type="match status" value="1"/>
</dbReference>
<dbReference type="Pfam" id="PF04542">
    <property type="entry name" value="Sigma70_r2"/>
    <property type="match status" value="1"/>
</dbReference>
<keyword evidence="4" id="KW-0804">Transcription</keyword>
<evidence type="ECO:0000256" key="4">
    <source>
        <dbReference type="ARBA" id="ARBA00023163"/>
    </source>
</evidence>
<evidence type="ECO:0000313" key="8">
    <source>
        <dbReference type="Proteomes" id="UP000634134"/>
    </source>
</evidence>
<dbReference type="InterPro" id="IPR014284">
    <property type="entry name" value="RNA_pol_sigma-70_dom"/>
</dbReference>
<dbReference type="InterPro" id="IPR007627">
    <property type="entry name" value="RNA_pol_sigma70_r2"/>
</dbReference>
<dbReference type="PANTHER" id="PTHR43133:SF46">
    <property type="entry name" value="RNA POLYMERASE SIGMA-70 FACTOR ECF SUBFAMILY"/>
    <property type="match status" value="1"/>
</dbReference>
<sequence length="204" mass="23637">MYFKNESVILKKVSEGDEKAFSEIYARFKPDLYRLVYKILKSSDLANDTCQEVFIKIWEDRHKLTEVHSFKNYLLVAGKNHSLNVLKKVVSEEKRLSGFVQNYSDAHNGSEDKVQSDEYQSFLQTILATLTPQSKKVFQLCRQQGLSYDEAAENMGVSKNLIKKHMVRSMKIMRLAVERDLGIAFGFYLSTFFDFAEMDLLIFA</sequence>
<comment type="caution">
    <text evidence="7">The sequence shown here is derived from an EMBL/GenBank/DDBJ whole genome shotgun (WGS) entry which is preliminary data.</text>
</comment>
<dbReference type="NCBIfam" id="TIGR02937">
    <property type="entry name" value="sigma70-ECF"/>
    <property type="match status" value="1"/>
</dbReference>
<organism evidence="7 8">
    <name type="scientific">Dyadobacter subterraneus</name>
    <dbReference type="NCBI Taxonomy" id="2773304"/>
    <lineage>
        <taxon>Bacteria</taxon>
        <taxon>Pseudomonadati</taxon>
        <taxon>Bacteroidota</taxon>
        <taxon>Cytophagia</taxon>
        <taxon>Cytophagales</taxon>
        <taxon>Spirosomataceae</taxon>
        <taxon>Dyadobacter</taxon>
    </lineage>
</organism>
<dbReference type="InterPro" id="IPR036388">
    <property type="entry name" value="WH-like_DNA-bd_sf"/>
</dbReference>
<evidence type="ECO:0000256" key="2">
    <source>
        <dbReference type="ARBA" id="ARBA00023015"/>
    </source>
</evidence>
<evidence type="ECO:0000313" key="7">
    <source>
        <dbReference type="EMBL" id="MBE9462838.1"/>
    </source>
</evidence>
<keyword evidence="2" id="KW-0805">Transcription regulation</keyword>
<evidence type="ECO:0000256" key="1">
    <source>
        <dbReference type="ARBA" id="ARBA00010641"/>
    </source>
</evidence>